<keyword evidence="3" id="KW-1185">Reference proteome</keyword>
<reference evidence="2 3" key="1">
    <citation type="submission" date="2020-08" db="EMBL/GenBank/DDBJ databases">
        <title>Genomic Encyclopedia of Type Strains, Phase IV (KMG-IV): sequencing the most valuable type-strain genomes for metagenomic binning, comparative biology and taxonomic classification.</title>
        <authorList>
            <person name="Goeker M."/>
        </authorList>
    </citation>
    <scope>NUCLEOTIDE SEQUENCE [LARGE SCALE GENOMIC DNA]</scope>
    <source>
        <strain evidence="2 3">DSM 2461</strain>
    </source>
</reference>
<keyword evidence="2" id="KW-0378">Hydrolase</keyword>
<dbReference type="InterPro" id="IPR000073">
    <property type="entry name" value="AB_hydrolase_1"/>
</dbReference>
<dbReference type="EC" id="3.1.1.24" evidence="2"/>
<comment type="caution">
    <text evidence="2">The sequence shown here is derived from an EMBL/GenBank/DDBJ whole genome shotgun (WGS) entry which is preliminary data.</text>
</comment>
<dbReference type="GO" id="GO:0047570">
    <property type="term" value="F:3-oxoadipate enol-lactonase activity"/>
    <property type="evidence" value="ECO:0007669"/>
    <property type="project" value="UniProtKB-EC"/>
</dbReference>
<name>A0A841REN0_9SPIO</name>
<dbReference type="PANTHER" id="PTHR43798">
    <property type="entry name" value="MONOACYLGLYCEROL LIPASE"/>
    <property type="match status" value="1"/>
</dbReference>
<dbReference type="InterPro" id="IPR050266">
    <property type="entry name" value="AB_hydrolase_sf"/>
</dbReference>
<dbReference type="PANTHER" id="PTHR43798:SF33">
    <property type="entry name" value="HYDROLASE, PUTATIVE (AFU_ORTHOLOGUE AFUA_2G14860)-RELATED"/>
    <property type="match status" value="1"/>
</dbReference>
<sequence>MSSFIDINGTGLAYEVIGEGKEAIFFLNGVAMTMAHWKPLLPGLTSNSRFVLHDFRGQLMSEKPREEYSLAGHAEDLCALMDELGISHAHLVGTSYGSEVAMEFAILYPHKVDSLVLIDGVSELDPVLKSAVESWQLTAEADPRLFYRTIIPWNYSPGYLEENLGKLREREESISKLPQEYFDGFCRLCDSFLKIDLTERLKEIMAPALVLVGEKDILKHRGFSEIINSAIPQSWMEIIPDAGHAVVIEQPEVVAKRINRFMEVISS</sequence>
<dbReference type="GO" id="GO:0016020">
    <property type="term" value="C:membrane"/>
    <property type="evidence" value="ECO:0007669"/>
    <property type="project" value="TreeGrafter"/>
</dbReference>
<dbReference type="InterPro" id="IPR029058">
    <property type="entry name" value="AB_hydrolase_fold"/>
</dbReference>
<dbReference type="Proteomes" id="UP000587760">
    <property type="component" value="Unassembled WGS sequence"/>
</dbReference>
<dbReference type="SUPFAM" id="SSF53474">
    <property type="entry name" value="alpha/beta-Hydrolases"/>
    <property type="match status" value="1"/>
</dbReference>
<proteinExistence type="predicted"/>
<dbReference type="AlphaFoldDB" id="A0A841REN0"/>
<evidence type="ECO:0000313" key="3">
    <source>
        <dbReference type="Proteomes" id="UP000587760"/>
    </source>
</evidence>
<evidence type="ECO:0000259" key="1">
    <source>
        <dbReference type="Pfam" id="PF00561"/>
    </source>
</evidence>
<accession>A0A841REN0</accession>
<evidence type="ECO:0000313" key="2">
    <source>
        <dbReference type="EMBL" id="MBB6482535.1"/>
    </source>
</evidence>
<protein>
    <submittedName>
        <fullName evidence="2">3-oxoadipate enol-lactonase</fullName>
        <ecNumber evidence="2">3.1.1.24</ecNumber>
    </submittedName>
</protein>
<gene>
    <name evidence="2" type="ORF">HNR50_004235</name>
</gene>
<dbReference type="RefSeq" id="WP_184748772.1">
    <property type="nucleotide sequence ID" value="NZ_JACHGJ010000013.1"/>
</dbReference>
<dbReference type="Gene3D" id="3.40.50.1820">
    <property type="entry name" value="alpha/beta hydrolase"/>
    <property type="match status" value="1"/>
</dbReference>
<dbReference type="EMBL" id="JACHGJ010000013">
    <property type="protein sequence ID" value="MBB6482535.1"/>
    <property type="molecule type" value="Genomic_DNA"/>
</dbReference>
<feature type="domain" description="AB hydrolase-1" evidence="1">
    <location>
        <begin position="23"/>
        <end position="250"/>
    </location>
</feature>
<dbReference type="Pfam" id="PF00561">
    <property type="entry name" value="Abhydrolase_1"/>
    <property type="match status" value="1"/>
</dbReference>
<organism evidence="2 3">
    <name type="scientific">Spirochaeta isovalerica</name>
    <dbReference type="NCBI Taxonomy" id="150"/>
    <lineage>
        <taxon>Bacteria</taxon>
        <taxon>Pseudomonadati</taxon>
        <taxon>Spirochaetota</taxon>
        <taxon>Spirochaetia</taxon>
        <taxon>Spirochaetales</taxon>
        <taxon>Spirochaetaceae</taxon>
        <taxon>Spirochaeta</taxon>
    </lineage>
</organism>